<keyword evidence="1" id="KW-0175">Coiled coil</keyword>
<evidence type="ECO:0000256" key="1">
    <source>
        <dbReference type="SAM" id="Coils"/>
    </source>
</evidence>
<protein>
    <recommendedName>
        <fullName evidence="2">Helicase C-terminal domain-containing protein</fullName>
    </recommendedName>
</protein>
<dbReference type="GO" id="GO:0003677">
    <property type="term" value="F:DNA binding"/>
    <property type="evidence" value="ECO:0007669"/>
    <property type="project" value="InterPro"/>
</dbReference>
<evidence type="ECO:0000313" key="3">
    <source>
        <dbReference type="EMBL" id="KIE44727.1"/>
    </source>
</evidence>
<proteinExistence type="predicted"/>
<dbReference type="GO" id="GO:0016787">
    <property type="term" value="F:hydrolase activity"/>
    <property type="evidence" value="ECO:0007669"/>
    <property type="project" value="InterPro"/>
</dbReference>
<dbReference type="GO" id="GO:0005524">
    <property type="term" value="F:ATP binding"/>
    <property type="evidence" value="ECO:0007669"/>
    <property type="project" value="InterPro"/>
</dbReference>
<dbReference type="EMBL" id="AYSO01000020">
    <property type="protein sequence ID" value="KIE44727.1"/>
    <property type="molecule type" value="Genomic_DNA"/>
</dbReference>
<sequence length="1649" mass="188969">MKIVNLFDIMPDAFTGIDTNKSKKKKRNKKHNISANQLNLLDIMLSFEAKEEYVRNCEEIIEEVKKPLSLLFEASNELLDFKLTKQLKFGGTVDEKIQNNLKAIKVLKNLQQYERYAKGEDQKKLAKYTGWGGLSKAFRSSKYDKELKNVLSEEEYISVSNTVNTAFYTPIEVIRFMYRTLQRMGFDGGHILDPATGTGNFLGVMPEVIRENSKIVAIEKDTISGTIAQQLYQSANVKIQGYEETYLKDDSFDLAITNVPFVDVSPFDKYDKDLNELNLYLHDYYFAKSLKKVREGGIIAFITSSGTMDKTDSKLREYLGSKTEFIGAVRLPYNSFKKFSNVEVMTDIIFLQKTNKPSTKEWVNLKSSDGITFNEYFIDNPSMMIGNVIEISGQFGHKHVLDYNGNLEKALDNLVQAFPQDIYMPLDNDNYRYEDEKLINLANTKMEYMVKPYSYVKYEDNFYQRQGLYLIPIEVRKPELLNDFIILKEKIKEIIEEQLNNCSDETLKLLQKQLNSIYDDFICKFGYISSKGNKKILSDDPEYFLACSIEKEIGTRYIKGAFFTDRTIGTRRKIDKAESIEDALIYCFSEKGMLDFDYIASLLKKDVIEVIDILESKDLIFYDIESDNYVHRDEYLSGNVKKKLKIAKEFVKENIRFEKNVHALEGIQPGYIYDVYYQLGTTWISDEIYNNFINELLHCNTINVKYNKVLGQYAVSRNGYVDATLFRTTYGTDRLNAIQCLRHALNLTNPVIYDEIGDNGIKKRIKNAKDTELARSKVNLLKNEFLSWIDKNIEIKNSLIEYYNEHFNNIVNREYNGSFLNPQVNPTIKLRDHQKAAAARTILSKYNSLLAHCVGAGKTYTMQVAAMEMKRLGMISKPLFVIPNSLVESGQFVTEFLTIYPYANILSASSRDFSKANRRKLINKIATGNWDAIIIGHSSFGMIPMDKEFQEGLIKEQIRKLNLVIYELDTEQDKIAIKQMKKSIEKLEARLLKISDKMEDNGLPTFDKLGIDYIFLDEAHRFKNLGIATKLSGVSGVQTSDAKKAFDLLCKIEWLRRNAHNKCVTFATATPISNSVCEAYTMMLYLIPEVLNDYGVYEFDSWASVYGKIISQLEVDPTGTGFRTKDRFSQFCNVPELITMFREAADVITKDMVKLPVPSLKTGNIINVSVEAPKLVKDYVATLVDRAAAIDAKLVKPYEDNMLLVTMDGRKVATDPRLVGLDVTNDGDTPKLIALCENVYKEYVAGNVDRLTQAIFLNLGTPSGKSFNLYAAIKDKLVEMGIPKDEVKFIHEANNSEKRTALLKAFRNGEIRVLIGSTDKMGEGTNMQDRLVAIHEFDCEWKPALIEQKEGRILRQGNMNKEVSIYRYVTKGTFDVYMWQTCETKARYIDQLMNNKTGARTIEDLGDTILSFAETKALACENPLIMEKFKVDKQIQHLQMLEKAFKEQQMIAFRRMKKLEYDKKSLLLNVNDLKKDVLFANEHHLTDFQILINGENFSDRKVAGEKILQLIDELKISKTQDLLEKPIKIGEYRGFDLTYKLSKDPFDGKLLKILGLRNEKYYSFDFSISPLGIIARIENRVKGLIDTLNSITNSLSLIDNEITIVNDELKKEFLQKSELDNLLLKQSEINSQLDINSSAADTIEEDVAI</sequence>
<gene>
    <name evidence="3" type="ORF">U732_128</name>
</gene>
<dbReference type="InterPro" id="IPR027417">
    <property type="entry name" value="P-loop_NTPase"/>
</dbReference>
<evidence type="ECO:0000313" key="4">
    <source>
        <dbReference type="Proteomes" id="UP000031366"/>
    </source>
</evidence>
<dbReference type="OrthoDB" id="9815272at2"/>
<dbReference type="InterPro" id="IPR014001">
    <property type="entry name" value="Helicase_ATP-bd"/>
</dbReference>
<dbReference type="Proteomes" id="UP000031366">
    <property type="component" value="Unassembled WGS sequence"/>
</dbReference>
<dbReference type="PROSITE" id="PS51194">
    <property type="entry name" value="HELICASE_CTER"/>
    <property type="match status" value="1"/>
</dbReference>
<keyword evidence="4" id="KW-1185">Reference proteome</keyword>
<dbReference type="PANTHER" id="PTHR41313">
    <property type="entry name" value="ADENINE-SPECIFIC METHYLTRANSFERASE"/>
    <property type="match status" value="1"/>
</dbReference>
<feature type="coiled-coil region" evidence="1">
    <location>
        <begin position="970"/>
        <end position="997"/>
    </location>
</feature>
<dbReference type="PRINTS" id="PR00507">
    <property type="entry name" value="N12N6MTFRASE"/>
</dbReference>
<dbReference type="InterPro" id="IPR001650">
    <property type="entry name" value="Helicase_C-like"/>
</dbReference>
<dbReference type="Pfam" id="PF00271">
    <property type="entry name" value="Helicase_C"/>
    <property type="match status" value="1"/>
</dbReference>
<dbReference type="SMART" id="SM00487">
    <property type="entry name" value="DEXDc"/>
    <property type="match status" value="1"/>
</dbReference>
<dbReference type="RefSeq" id="WP_052268242.1">
    <property type="nucleotide sequence ID" value="NZ_AYSO01000020.1"/>
</dbReference>
<organism evidence="3 4">
    <name type="scientific">Clostridium argentinense CDC 2741</name>
    <dbReference type="NCBI Taxonomy" id="1418104"/>
    <lineage>
        <taxon>Bacteria</taxon>
        <taxon>Bacillati</taxon>
        <taxon>Bacillota</taxon>
        <taxon>Clostridia</taxon>
        <taxon>Eubacteriales</taxon>
        <taxon>Clostridiaceae</taxon>
        <taxon>Clostridium</taxon>
    </lineage>
</organism>
<name>A0A0C1QUK5_9CLOT</name>
<dbReference type="InterPro" id="IPR006935">
    <property type="entry name" value="Helicase/UvrB_N"/>
</dbReference>
<comment type="caution">
    <text evidence="3">The sequence shown here is derived from an EMBL/GenBank/DDBJ whole genome shotgun (WGS) entry which is preliminary data.</text>
</comment>
<dbReference type="Pfam" id="PF04851">
    <property type="entry name" value="ResIII"/>
    <property type="match status" value="1"/>
</dbReference>
<accession>A0A0C1QUK5</accession>
<dbReference type="SUPFAM" id="SSF53335">
    <property type="entry name" value="S-adenosyl-L-methionine-dependent methyltransferases"/>
    <property type="match status" value="1"/>
</dbReference>
<dbReference type="InterPro" id="IPR052933">
    <property type="entry name" value="DNA_Protect_Modify"/>
</dbReference>
<reference evidence="3 4" key="1">
    <citation type="journal article" date="2015" name="Infect. Genet. Evol.">
        <title>Genomic sequences of six botulinum neurotoxin-producing strains representing three clostridial species illustrate the mobility and diversity of botulinum neurotoxin genes.</title>
        <authorList>
            <person name="Smith T.J."/>
            <person name="Hill K.K."/>
            <person name="Xie G."/>
            <person name="Foley B.T."/>
            <person name="Williamson C.H."/>
            <person name="Foster J.T."/>
            <person name="Johnson S.L."/>
            <person name="Chertkov O."/>
            <person name="Teshima H."/>
            <person name="Gibbons H.S."/>
            <person name="Johnsky L.A."/>
            <person name="Karavis M.A."/>
            <person name="Smith L.A."/>
        </authorList>
    </citation>
    <scope>NUCLEOTIDE SEQUENCE [LARGE SCALE GENOMIC DNA]</scope>
    <source>
        <strain evidence="3 4">CDC 2741</strain>
    </source>
</reference>
<dbReference type="Gene3D" id="3.40.50.300">
    <property type="entry name" value="P-loop containing nucleotide triphosphate hydrolases"/>
    <property type="match status" value="2"/>
</dbReference>
<evidence type="ECO:0000259" key="2">
    <source>
        <dbReference type="PROSITE" id="PS51194"/>
    </source>
</evidence>
<dbReference type="InterPro" id="IPR029063">
    <property type="entry name" value="SAM-dependent_MTases_sf"/>
</dbReference>
<feature type="domain" description="Helicase C-terminal" evidence="2">
    <location>
        <begin position="1231"/>
        <end position="1409"/>
    </location>
</feature>
<dbReference type="SUPFAM" id="SSF52540">
    <property type="entry name" value="P-loop containing nucleoside triphosphate hydrolases"/>
    <property type="match status" value="2"/>
</dbReference>
<dbReference type="PANTHER" id="PTHR41313:SF1">
    <property type="entry name" value="DNA METHYLASE ADENINE-SPECIFIC DOMAIN-CONTAINING PROTEIN"/>
    <property type="match status" value="1"/>
</dbReference>
<dbReference type="Gene3D" id="3.40.50.150">
    <property type="entry name" value="Vaccinia Virus protein VP39"/>
    <property type="match status" value="1"/>
</dbReference>